<reference evidence="8 9" key="1">
    <citation type="submission" date="2023-01" db="EMBL/GenBank/DDBJ databases">
        <title>Novel diversity within Roseofilum (Cyanobacteria; Desertifilaceae) from marine benthic mats with descriptions of four novel species.</title>
        <authorList>
            <person name="Wang Y."/>
            <person name="Berthold D.E."/>
            <person name="Hu J."/>
            <person name="Lefler F.W."/>
            <person name="Laughinghouse H.D. IV."/>
        </authorList>
    </citation>
    <scope>NUCLEOTIDE SEQUENCE [LARGE SCALE GENOMIC DNA]</scope>
    <source>
        <strain evidence="8 9">BLCC-M154</strain>
    </source>
</reference>
<feature type="domain" description="CpcD-like" evidence="7">
    <location>
        <begin position="16"/>
        <end position="73"/>
    </location>
</feature>
<sequence length="83" mass="8890">MPTSSLAGTNSGVSSNRLFQFEVVGLNPSSMANMNCSIRRSGSVLVTVPYNRMNQEMKRIARLGGTITNIVPVNFAAPSQDEA</sequence>
<evidence type="ECO:0000313" key="8">
    <source>
        <dbReference type="EMBL" id="MDJ1170356.1"/>
    </source>
</evidence>
<keyword evidence="9" id="KW-1185">Reference proteome</keyword>
<name>A0ABT7ATX7_9CYAN</name>
<keyword evidence="3 6" id="KW-0605">Phycobilisome</keyword>
<keyword evidence="2" id="KW-0042">Antenna complex</keyword>
<dbReference type="RefSeq" id="WP_283754114.1">
    <property type="nucleotide sequence ID" value="NZ_JAQOSP010000087.1"/>
</dbReference>
<evidence type="ECO:0000256" key="4">
    <source>
        <dbReference type="ARBA" id="ARBA00023078"/>
    </source>
</evidence>
<proteinExistence type="predicted"/>
<evidence type="ECO:0000313" key="9">
    <source>
        <dbReference type="Proteomes" id="UP001235303"/>
    </source>
</evidence>
<evidence type="ECO:0000256" key="1">
    <source>
        <dbReference type="ARBA" id="ARBA00004445"/>
    </source>
</evidence>
<dbReference type="Pfam" id="PF01383">
    <property type="entry name" value="CpcD"/>
    <property type="match status" value="1"/>
</dbReference>
<evidence type="ECO:0000256" key="6">
    <source>
        <dbReference type="PROSITE-ProRule" id="PRU00771"/>
    </source>
</evidence>
<evidence type="ECO:0000259" key="7">
    <source>
        <dbReference type="PROSITE" id="PS51441"/>
    </source>
</evidence>
<comment type="subcellular location">
    <subcellularLocation>
        <location evidence="1">Cellular thylakoid membrane</location>
        <topology evidence="1">Peripheral membrane protein</topology>
        <orientation evidence="1">Cytoplasmic side</orientation>
    </subcellularLocation>
</comment>
<evidence type="ECO:0000256" key="2">
    <source>
        <dbReference type="ARBA" id="ARBA00022549"/>
    </source>
</evidence>
<keyword evidence="5" id="KW-0472">Membrane</keyword>
<organism evidence="8 9">
    <name type="scientific">Roseofilum acuticapitatum BLCC-M154</name>
    <dbReference type="NCBI Taxonomy" id="3022444"/>
    <lineage>
        <taxon>Bacteria</taxon>
        <taxon>Bacillati</taxon>
        <taxon>Cyanobacteriota</taxon>
        <taxon>Cyanophyceae</taxon>
        <taxon>Desertifilales</taxon>
        <taxon>Desertifilaceae</taxon>
        <taxon>Roseofilum</taxon>
        <taxon>Roseofilum acuticapitatum</taxon>
    </lineage>
</organism>
<evidence type="ECO:0000256" key="5">
    <source>
        <dbReference type="ARBA" id="ARBA00023136"/>
    </source>
</evidence>
<accession>A0ABT7ATX7</accession>
<dbReference type="EMBL" id="JAQOSP010000087">
    <property type="protein sequence ID" value="MDJ1170356.1"/>
    <property type="molecule type" value="Genomic_DNA"/>
</dbReference>
<dbReference type="PROSITE" id="PS51441">
    <property type="entry name" value="CPCD_LIKE"/>
    <property type="match status" value="1"/>
</dbReference>
<dbReference type="Proteomes" id="UP001235303">
    <property type="component" value="Unassembled WGS sequence"/>
</dbReference>
<dbReference type="SMART" id="SM01094">
    <property type="entry name" value="CpcD"/>
    <property type="match status" value="1"/>
</dbReference>
<keyword evidence="4" id="KW-0793">Thylakoid</keyword>
<comment type="caution">
    <text evidence="8">The sequence shown here is derived from an EMBL/GenBank/DDBJ whole genome shotgun (WGS) entry which is preliminary data.</text>
</comment>
<protein>
    <submittedName>
        <fullName evidence="8">Phycobilisome linker polypeptide</fullName>
    </submittedName>
</protein>
<gene>
    <name evidence="8" type="ORF">PMG71_13030</name>
</gene>
<dbReference type="InterPro" id="IPR008213">
    <property type="entry name" value="CpcD-like_dom"/>
</dbReference>
<evidence type="ECO:0000256" key="3">
    <source>
        <dbReference type="ARBA" id="ARBA00022738"/>
    </source>
</evidence>